<organism evidence="2 3">
    <name type="scientific">Gossypium laxum</name>
    <dbReference type="NCBI Taxonomy" id="34288"/>
    <lineage>
        <taxon>Eukaryota</taxon>
        <taxon>Viridiplantae</taxon>
        <taxon>Streptophyta</taxon>
        <taxon>Embryophyta</taxon>
        <taxon>Tracheophyta</taxon>
        <taxon>Spermatophyta</taxon>
        <taxon>Magnoliopsida</taxon>
        <taxon>eudicotyledons</taxon>
        <taxon>Gunneridae</taxon>
        <taxon>Pentapetalae</taxon>
        <taxon>rosids</taxon>
        <taxon>malvids</taxon>
        <taxon>Malvales</taxon>
        <taxon>Malvaceae</taxon>
        <taxon>Malvoideae</taxon>
        <taxon>Gossypium</taxon>
    </lineage>
</organism>
<dbReference type="Proteomes" id="UP000593574">
    <property type="component" value="Unassembled WGS sequence"/>
</dbReference>
<reference evidence="2 3" key="1">
    <citation type="journal article" date="2019" name="Genome Biol. Evol.">
        <title>Insights into the evolution of the New World diploid cottons (Gossypium, subgenus Houzingenia) based on genome sequencing.</title>
        <authorList>
            <person name="Grover C.E."/>
            <person name="Arick M.A. 2nd"/>
            <person name="Thrash A."/>
            <person name="Conover J.L."/>
            <person name="Sanders W.S."/>
            <person name="Peterson D.G."/>
            <person name="Frelichowski J.E."/>
            <person name="Scheffler J.A."/>
            <person name="Scheffler B.E."/>
            <person name="Wendel J.F."/>
        </authorList>
    </citation>
    <scope>NUCLEOTIDE SEQUENCE [LARGE SCALE GENOMIC DNA]</scope>
    <source>
        <strain evidence="2">4</strain>
        <tissue evidence="2">Leaf</tissue>
    </source>
</reference>
<gene>
    <name evidence="2" type="ORF">Golax_001401</name>
</gene>
<evidence type="ECO:0000313" key="3">
    <source>
        <dbReference type="Proteomes" id="UP000593574"/>
    </source>
</evidence>
<evidence type="ECO:0000313" key="2">
    <source>
        <dbReference type="EMBL" id="MBA0728505.1"/>
    </source>
</evidence>
<proteinExistence type="predicted"/>
<feature type="non-terminal residue" evidence="2">
    <location>
        <position position="57"/>
    </location>
</feature>
<name>A0A7J9AWP4_9ROSI</name>
<comment type="caution">
    <text evidence="2">The sequence shown here is derived from an EMBL/GenBank/DDBJ whole genome shotgun (WGS) entry which is preliminary data.</text>
</comment>
<accession>A0A7J9AWP4</accession>
<feature type="region of interest" description="Disordered" evidence="1">
    <location>
        <begin position="30"/>
        <end position="57"/>
    </location>
</feature>
<sequence>MTRSLSGLYNGKLIRVIIMKLIRNPNRSGCSEELLSGNSQEPYNGKLERANNGTLFR</sequence>
<dbReference type="EMBL" id="JABEZV010000013">
    <property type="protein sequence ID" value="MBA0728505.1"/>
    <property type="molecule type" value="Genomic_DNA"/>
</dbReference>
<dbReference type="AlphaFoldDB" id="A0A7J9AWP4"/>
<keyword evidence="3" id="KW-1185">Reference proteome</keyword>
<evidence type="ECO:0000256" key="1">
    <source>
        <dbReference type="SAM" id="MobiDB-lite"/>
    </source>
</evidence>
<protein>
    <submittedName>
        <fullName evidence="2">Uncharacterized protein</fullName>
    </submittedName>
</protein>